<sequence>MILTTVWKCIALCLVSIAYAAPLIESNSNVNTVRRDLPLGAPRRNSAPSVLNPETKRYTFQAIFMIEARGRAAHRIQVTPSDDNRVTKLIQRAAQEKWGVYASKISVHGNVYSSYNEAIPFKLEAPFSECKPQACEGEALNLSYNSEGKLVGSGKIFSTNNPRKIIYDSANTLWKKDQKQ</sequence>
<dbReference type="OrthoDB" id="2985640at2759"/>
<accession>A0A9W9DLN8</accession>
<reference evidence="2" key="1">
    <citation type="submission" date="2022-08" db="EMBL/GenBank/DDBJ databases">
        <title>A Global Phylogenomic Analysis of the Shiitake Genus Lentinula.</title>
        <authorList>
            <consortium name="DOE Joint Genome Institute"/>
            <person name="Sierra-Patev S."/>
            <person name="Min B."/>
            <person name="Naranjo-Ortiz M."/>
            <person name="Looney B."/>
            <person name="Konkel Z."/>
            <person name="Slot J.C."/>
            <person name="Sakamoto Y."/>
            <person name="Steenwyk J.L."/>
            <person name="Rokas A."/>
            <person name="Carro J."/>
            <person name="Camarero S."/>
            <person name="Ferreira P."/>
            <person name="Molpeceres G."/>
            <person name="Ruiz-Duenas F.J."/>
            <person name="Serrano A."/>
            <person name="Henrissat B."/>
            <person name="Drula E."/>
            <person name="Hughes K.W."/>
            <person name="Mata J.L."/>
            <person name="Ishikawa N.K."/>
            <person name="Vargas-Isla R."/>
            <person name="Ushijima S."/>
            <person name="Smith C.A."/>
            <person name="Ahrendt S."/>
            <person name="Andreopoulos W."/>
            <person name="He G."/>
            <person name="Labutti K."/>
            <person name="Lipzen A."/>
            <person name="Ng V."/>
            <person name="Riley R."/>
            <person name="Sandor L."/>
            <person name="Barry K."/>
            <person name="Martinez A.T."/>
            <person name="Xiao Y."/>
            <person name="Gibbons J.G."/>
            <person name="Terashima K."/>
            <person name="Grigoriev I.V."/>
            <person name="Hibbett D.S."/>
        </authorList>
    </citation>
    <scope>NUCLEOTIDE SEQUENCE</scope>
    <source>
        <strain evidence="2">JLM2183</strain>
    </source>
</reference>
<evidence type="ECO:0000313" key="3">
    <source>
        <dbReference type="Proteomes" id="UP001150266"/>
    </source>
</evidence>
<keyword evidence="3" id="KW-1185">Reference proteome</keyword>
<protein>
    <submittedName>
        <fullName evidence="2">Uncharacterized protein</fullName>
    </submittedName>
</protein>
<feature type="signal peptide" evidence="1">
    <location>
        <begin position="1"/>
        <end position="20"/>
    </location>
</feature>
<evidence type="ECO:0000313" key="2">
    <source>
        <dbReference type="EMBL" id="KAJ4474862.1"/>
    </source>
</evidence>
<comment type="caution">
    <text evidence="2">The sequence shown here is derived from an EMBL/GenBank/DDBJ whole genome shotgun (WGS) entry which is preliminary data.</text>
</comment>
<dbReference type="AlphaFoldDB" id="A0A9W9DLN8"/>
<name>A0A9W9DLN8_9AGAR</name>
<evidence type="ECO:0000256" key="1">
    <source>
        <dbReference type="SAM" id="SignalP"/>
    </source>
</evidence>
<dbReference type="EMBL" id="JAOTPV010000015">
    <property type="protein sequence ID" value="KAJ4474862.1"/>
    <property type="molecule type" value="Genomic_DNA"/>
</dbReference>
<organism evidence="2 3">
    <name type="scientific">Lentinula aciculospora</name>
    <dbReference type="NCBI Taxonomy" id="153920"/>
    <lineage>
        <taxon>Eukaryota</taxon>
        <taxon>Fungi</taxon>
        <taxon>Dikarya</taxon>
        <taxon>Basidiomycota</taxon>
        <taxon>Agaricomycotina</taxon>
        <taxon>Agaricomycetes</taxon>
        <taxon>Agaricomycetidae</taxon>
        <taxon>Agaricales</taxon>
        <taxon>Marasmiineae</taxon>
        <taxon>Omphalotaceae</taxon>
        <taxon>Lentinula</taxon>
    </lineage>
</organism>
<dbReference type="Proteomes" id="UP001150266">
    <property type="component" value="Unassembled WGS sequence"/>
</dbReference>
<feature type="chain" id="PRO_5040816761" evidence="1">
    <location>
        <begin position="21"/>
        <end position="180"/>
    </location>
</feature>
<proteinExistence type="predicted"/>
<keyword evidence="1" id="KW-0732">Signal</keyword>
<gene>
    <name evidence="2" type="ORF">J3R30DRAFT_3503740</name>
</gene>